<dbReference type="eggNOG" id="COG3164">
    <property type="taxonomic scope" value="Bacteria"/>
</dbReference>
<keyword evidence="2" id="KW-0472">Membrane</keyword>
<dbReference type="PATRIC" id="fig|1317124.6.peg.2137"/>
<accession>A0A085TW99</accession>
<organism evidence="3 4">
    <name type="scientific">Thioclava atlantica</name>
    <dbReference type="NCBI Taxonomy" id="1317124"/>
    <lineage>
        <taxon>Bacteria</taxon>
        <taxon>Pseudomonadati</taxon>
        <taxon>Pseudomonadota</taxon>
        <taxon>Alphaproteobacteria</taxon>
        <taxon>Rhodobacterales</taxon>
        <taxon>Paracoccaceae</taxon>
        <taxon>Thioclava</taxon>
    </lineage>
</organism>
<sequence>MTMEHERPTGPETGQPRADAADTREDARPVGDACGSETPPLAGDGDAPARRARTGLLLLLTLPVLALAAVFGWLVVTHRPVPMPDWVVAQLQARANSALEGRMKVTLAGGVDVILDEGLRPRIRFNMVRLDRPSGLPIAVLPELRATLWAEPLLRGKVEPRSFRVRGASLSLHRLPDGRLDLDLGGGDTFGNLELTNASDAVEAFEKVFEVPALSKLEAVTAEDVEIRLMDERLERLWKVSQGRFKLTQSGSQISVALGFDVGGGGAKPARIALSMTTQKKGREASFGAAVTDLPARDLAVQSPALAALGVLDAPISGALRSGLDDKGHLTGMNAMLEIGRGAIRPNDNVQPFAIESGKLYLTYDPDRQRVTVSNLSVTSRALRLRADGQAYLKDLKDGLPQSILGQISISDLQLDPAGLFEKPAQFTQGAVDLRLSFDPFRVELGQLELDDAGATTISAKGVLSAQKDGWKVALDTGIDQIDQAKLLALWPPSVVPETRDWLEQNVTTGQLRNVRAALRLAPGTKPELALGYEFRGADVRVLRTLPPVQQGRGFATIIDTRQALQVEEGHVTAPSGGRIEVTGTKLIVPDIRIKPAPAIVTLMTRSPIPAALSLLDQPPFEFLKKANMGTDIAQGWAEARSVIRLPLKPRVPAEEIGFDVSARLTEVKSDTLVPGRELRAARLDLKADNAGMVISGKGSLSGVAFDAAWDQRFGPEAKGRSTVKGKIEVTPDGLESFNVGLPKGMVQGQGWGDIALDLQKDEPTRFSFESDLKGLRMSIPEVGWSKAAGTAGDLRLAGTLGQPPRIDSVNLDAPGLTAKGALSLVKAGGLERARFSDLRIGNWFTGSADLVGRGPGRPVDVDVHSGKLNLAAADFGRGAGSAGGVTGGGSGGKGSTITAALDQVRITDGIGLTGFRGRFSAGGGFSGQFQGRVNGAAPVSGTVTPAPGGRVAIRAQAEDAGAVLAATGIFTKARGGAGTLVLNPVERQSYDGTLKITNLRVQDAPVLASLLSAASGIGLLEQLNGEGILFSDVDGEFRLTPKGVSVTRGAAVGASMGVTMAGNYYPQSKQLDMKGVISPFYLINGIGQIFSKKGEGLFGFSYSLRGPTEGPKVSINPLSVLAPGATRELFRAAPPKVLSE</sequence>
<comment type="caution">
    <text evidence="3">The sequence shown here is derived from an EMBL/GenBank/DDBJ whole genome shotgun (WGS) entry which is preliminary data.</text>
</comment>
<evidence type="ECO:0000256" key="1">
    <source>
        <dbReference type="SAM" id="MobiDB-lite"/>
    </source>
</evidence>
<reference evidence="4" key="1">
    <citation type="submission" date="2013-04" db="EMBL/GenBank/DDBJ databases">
        <title>Thioclava sp. 13D2W-2 Genome Sequencing.</title>
        <authorList>
            <person name="Lai Q."/>
            <person name="Li G."/>
            <person name="Shao Z."/>
        </authorList>
    </citation>
    <scope>NUCLEOTIDE SEQUENCE [LARGE SCALE GENOMIC DNA]</scope>
    <source>
        <strain evidence="4">13D2W-2</strain>
    </source>
</reference>
<feature type="compositionally biased region" description="Basic and acidic residues" evidence="1">
    <location>
        <begin position="19"/>
        <end position="29"/>
    </location>
</feature>
<evidence type="ECO:0000313" key="3">
    <source>
        <dbReference type="EMBL" id="KFE34996.1"/>
    </source>
</evidence>
<dbReference type="STRING" id="1317124.DW2_10544"/>
<evidence type="ECO:0000313" key="4">
    <source>
        <dbReference type="Proteomes" id="UP000028607"/>
    </source>
</evidence>
<keyword evidence="2" id="KW-1133">Transmembrane helix</keyword>
<protein>
    <submittedName>
        <fullName evidence="3">Uncharacterized protein</fullName>
    </submittedName>
</protein>
<dbReference type="Proteomes" id="UP000028607">
    <property type="component" value="Unassembled WGS sequence"/>
</dbReference>
<reference evidence="3 4" key="2">
    <citation type="journal article" date="2015" name="Antonie Van Leeuwenhoek">
        <title>Thioclava indica sp. nov., isolated from surface seawater of the Indian Ocean.</title>
        <authorList>
            <person name="Liu Y."/>
            <person name="Lai Q."/>
            <person name="Du J."/>
            <person name="Xu H."/>
            <person name="Jiang L."/>
            <person name="Shao Z."/>
        </authorList>
    </citation>
    <scope>NUCLEOTIDE SEQUENCE [LARGE SCALE GENOMIC DNA]</scope>
    <source>
        <strain evidence="3 4">13D2W-2</strain>
    </source>
</reference>
<evidence type="ECO:0000256" key="2">
    <source>
        <dbReference type="SAM" id="Phobius"/>
    </source>
</evidence>
<proteinExistence type="predicted"/>
<feature type="transmembrane region" description="Helical" evidence="2">
    <location>
        <begin position="56"/>
        <end position="76"/>
    </location>
</feature>
<name>A0A085TW99_9RHOB</name>
<keyword evidence="4" id="KW-1185">Reference proteome</keyword>
<feature type="region of interest" description="Disordered" evidence="1">
    <location>
        <begin position="1"/>
        <end position="47"/>
    </location>
</feature>
<gene>
    <name evidence="3" type="ORF">DW2_10544</name>
</gene>
<keyword evidence="2" id="KW-0812">Transmembrane</keyword>
<dbReference type="EMBL" id="AQRC01000007">
    <property type="protein sequence ID" value="KFE34996.1"/>
    <property type="molecule type" value="Genomic_DNA"/>
</dbReference>
<dbReference type="AlphaFoldDB" id="A0A085TW99"/>